<comment type="caution">
    <text evidence="2">The sequence shown here is derived from an EMBL/GenBank/DDBJ whole genome shotgun (WGS) entry which is preliminary data.</text>
</comment>
<dbReference type="Gene3D" id="1.10.260.40">
    <property type="entry name" value="lambda repressor-like DNA-binding domains"/>
    <property type="match status" value="1"/>
</dbReference>
<organism evidence="2 3">
    <name type="scientific">Bilifractor porci</name>
    <dbReference type="NCBI Taxonomy" id="2606636"/>
    <lineage>
        <taxon>Bacteria</taxon>
        <taxon>Bacillati</taxon>
        <taxon>Bacillota</taxon>
        <taxon>Clostridia</taxon>
        <taxon>Lachnospirales</taxon>
        <taxon>Lachnospiraceae</taxon>
        <taxon>Bilifractor</taxon>
    </lineage>
</organism>
<keyword evidence="3" id="KW-1185">Reference proteome</keyword>
<dbReference type="InterPro" id="IPR001387">
    <property type="entry name" value="Cro/C1-type_HTH"/>
</dbReference>
<sequence>MTTTIDKAKTGQQIRLLMEKRGVTVRDVKNALSLACVQSVYHWLDGQSMPTLDNLYALSDLLEVPMDMLVCGNRRYDPGKDIPEGAERLFRYYRLIQDCMAA</sequence>
<evidence type="ECO:0000313" key="3">
    <source>
        <dbReference type="Proteomes" id="UP000466864"/>
    </source>
</evidence>
<feature type="domain" description="HTH cro/C1-type" evidence="1">
    <location>
        <begin position="37"/>
        <end position="69"/>
    </location>
</feature>
<evidence type="ECO:0000313" key="2">
    <source>
        <dbReference type="EMBL" id="MST82772.1"/>
    </source>
</evidence>
<dbReference type="AlphaFoldDB" id="A0A7X2P9N0"/>
<evidence type="ECO:0000259" key="1">
    <source>
        <dbReference type="PROSITE" id="PS50943"/>
    </source>
</evidence>
<dbReference type="RefSeq" id="WP_154458684.1">
    <property type="nucleotide sequence ID" value="NZ_VUMV01000008.1"/>
</dbReference>
<dbReference type="PROSITE" id="PS50943">
    <property type="entry name" value="HTH_CROC1"/>
    <property type="match status" value="1"/>
</dbReference>
<dbReference type="EMBL" id="VUMV01000008">
    <property type="protein sequence ID" value="MST82772.1"/>
    <property type="molecule type" value="Genomic_DNA"/>
</dbReference>
<protein>
    <submittedName>
        <fullName evidence="2">Helix-turn-helix transcriptional regulator</fullName>
    </submittedName>
</protein>
<reference evidence="2 3" key="1">
    <citation type="submission" date="2019-08" db="EMBL/GenBank/DDBJ databases">
        <title>In-depth cultivation of the pig gut microbiome towards novel bacterial diversity and tailored functional studies.</title>
        <authorList>
            <person name="Wylensek D."/>
            <person name="Hitch T.C.A."/>
            <person name="Clavel T."/>
        </authorList>
    </citation>
    <scope>NUCLEOTIDE SEQUENCE [LARGE SCALE GENOMIC DNA]</scope>
    <source>
        <strain evidence="2 3">Oil+RF-744-WCA-WT-13</strain>
    </source>
</reference>
<gene>
    <name evidence="2" type="ORF">FYJ60_10650</name>
</gene>
<proteinExistence type="predicted"/>
<dbReference type="Proteomes" id="UP000466864">
    <property type="component" value="Unassembled WGS sequence"/>
</dbReference>
<dbReference type="GO" id="GO:0003677">
    <property type="term" value="F:DNA binding"/>
    <property type="evidence" value="ECO:0007669"/>
    <property type="project" value="InterPro"/>
</dbReference>
<accession>A0A7X2P9N0</accession>
<dbReference type="InterPro" id="IPR010982">
    <property type="entry name" value="Lambda_DNA-bd_dom_sf"/>
</dbReference>
<dbReference type="SUPFAM" id="SSF47413">
    <property type="entry name" value="lambda repressor-like DNA-binding domains"/>
    <property type="match status" value="1"/>
</dbReference>
<name>A0A7X2P9N0_9FIRM</name>